<feature type="compositionally biased region" description="Low complexity" evidence="1">
    <location>
        <begin position="64"/>
        <end position="77"/>
    </location>
</feature>
<feature type="compositionally biased region" description="Low complexity" evidence="1">
    <location>
        <begin position="85"/>
        <end position="94"/>
    </location>
</feature>
<protein>
    <recommendedName>
        <fullName evidence="2">DUF4232 domain-containing protein</fullName>
    </recommendedName>
</protein>
<dbReference type="RefSeq" id="WP_306886949.1">
    <property type="nucleotide sequence ID" value="NZ_BMSM01000020.1"/>
</dbReference>
<reference evidence="3 4" key="1">
    <citation type="submission" date="2023-07" db="EMBL/GenBank/DDBJ databases">
        <title>Sequencing the genomes of 1000 actinobacteria strains.</title>
        <authorList>
            <person name="Klenk H.-P."/>
        </authorList>
    </citation>
    <scope>NUCLEOTIDE SEQUENCE [LARGE SCALE GENOMIC DNA]</scope>
    <source>
        <strain evidence="3 4">DSM 40229</strain>
    </source>
</reference>
<feature type="region of interest" description="Disordered" evidence="1">
    <location>
        <begin position="55"/>
        <end position="94"/>
    </location>
</feature>
<comment type="caution">
    <text evidence="3">The sequence shown here is derived from an EMBL/GenBank/DDBJ whole genome shotgun (WGS) entry which is preliminary data.</text>
</comment>
<organism evidence="3 4">
    <name type="scientific">Streptomyces griseoviridis</name>
    <dbReference type="NCBI Taxonomy" id="45398"/>
    <lineage>
        <taxon>Bacteria</taxon>
        <taxon>Bacillati</taxon>
        <taxon>Actinomycetota</taxon>
        <taxon>Actinomycetes</taxon>
        <taxon>Kitasatosporales</taxon>
        <taxon>Streptomycetaceae</taxon>
        <taxon>Streptomyces</taxon>
    </lineage>
</organism>
<evidence type="ECO:0000313" key="4">
    <source>
        <dbReference type="Proteomes" id="UP001231675"/>
    </source>
</evidence>
<gene>
    <name evidence="3" type="ORF">J2S47_003751</name>
</gene>
<dbReference type="Pfam" id="PF14016">
    <property type="entry name" value="DUF4232"/>
    <property type="match status" value="1"/>
</dbReference>
<feature type="compositionally biased region" description="Basic and acidic residues" evidence="1">
    <location>
        <begin position="1"/>
        <end position="11"/>
    </location>
</feature>
<evidence type="ECO:0000313" key="3">
    <source>
        <dbReference type="EMBL" id="MDP9683249.1"/>
    </source>
</evidence>
<feature type="region of interest" description="Disordered" evidence="1">
    <location>
        <begin position="184"/>
        <end position="238"/>
    </location>
</feature>
<dbReference type="InterPro" id="IPR025326">
    <property type="entry name" value="DUF4232"/>
</dbReference>
<accession>A0ABT9LHQ0</accession>
<feature type="compositionally biased region" description="Low complexity" evidence="1">
    <location>
        <begin position="12"/>
        <end position="25"/>
    </location>
</feature>
<proteinExistence type="predicted"/>
<dbReference type="Proteomes" id="UP001231675">
    <property type="component" value="Unassembled WGS sequence"/>
</dbReference>
<keyword evidence="4" id="KW-1185">Reference proteome</keyword>
<evidence type="ECO:0000259" key="2">
    <source>
        <dbReference type="Pfam" id="PF14016"/>
    </source>
</evidence>
<feature type="region of interest" description="Disordered" evidence="1">
    <location>
        <begin position="1"/>
        <end position="31"/>
    </location>
</feature>
<dbReference type="EMBL" id="JAURUD010000001">
    <property type="protein sequence ID" value="MDP9683249.1"/>
    <property type="molecule type" value="Genomic_DNA"/>
</dbReference>
<sequence>MTKVTVEEAARRTCAAGAGSGSAPGRARRPLRASAVTAAGLAGVLVLGGCGGDGGSDGEGAGGARTSASGSPSASSSGGSGDTGSAGASPSGAAGELEGSWLATAGGKAVALVVTGTRAGLFATGGTVCSGGAGTADGTRTIRLTCTDGNKDRASGTVESVDGSTLEIDWSGSLGTETYVKAEDGKLPSGLPTAGLRGQGSDGPGVTWARPTGGRPVQPAGVGRAKATGAGNLAPRPMAEHLPPEDPFMRTTRPTAVAATVVAALLLPLTSCSDEGGGTDDRGDGSACRIGESGTEVAASPAPAAGDTGTVTVTLTNRGAECVLDGFPAVTLTADGAARELGHDEGASARKLTLAEEAAASFTVTYVRGDGDAGSLDVRVARFALPGASGTHEIPWSYGPVAARADGADGVRATVSAFQQMGD</sequence>
<evidence type="ECO:0000256" key="1">
    <source>
        <dbReference type="SAM" id="MobiDB-lite"/>
    </source>
</evidence>
<name>A0ABT9LHQ0_STRGD</name>
<feature type="domain" description="DUF4232" evidence="2">
    <location>
        <begin position="293"/>
        <end position="419"/>
    </location>
</feature>
<dbReference type="GeneID" id="91552712"/>